<dbReference type="Pfam" id="PF11390">
    <property type="entry name" value="FdsD"/>
    <property type="match status" value="1"/>
</dbReference>
<evidence type="ECO:0000313" key="2">
    <source>
        <dbReference type="Proteomes" id="UP000706333"/>
    </source>
</evidence>
<dbReference type="RefSeq" id="WP_201157277.1">
    <property type="nucleotide sequence ID" value="NZ_NHSD01000255.1"/>
</dbReference>
<dbReference type="InterPro" id="IPR021074">
    <property type="entry name" value="Formate_DH_dsu"/>
</dbReference>
<reference evidence="1" key="1">
    <citation type="submission" date="2017-05" db="EMBL/GenBank/DDBJ databases">
        <authorList>
            <person name="Imhoff J.F."/>
            <person name="Rahn T."/>
            <person name="Kuenzel S."/>
            <person name="Neulinger S.C."/>
        </authorList>
    </citation>
    <scope>NUCLEOTIDE SEQUENCE</scope>
    <source>
        <strain evidence="1">LMG 28126</strain>
    </source>
</reference>
<gene>
    <name evidence="1" type="ORF">CCR87_09280</name>
</gene>
<dbReference type="EMBL" id="NHSD01000255">
    <property type="protein sequence ID" value="MBK5927516.1"/>
    <property type="molecule type" value="Genomic_DNA"/>
</dbReference>
<comment type="caution">
    <text evidence="1">The sequence shown here is derived from an EMBL/GenBank/DDBJ whole genome shotgun (WGS) entry which is preliminary data.</text>
</comment>
<proteinExistence type="predicted"/>
<evidence type="ECO:0000313" key="1">
    <source>
        <dbReference type="EMBL" id="MBK5927516.1"/>
    </source>
</evidence>
<dbReference type="Proteomes" id="UP000706333">
    <property type="component" value="Unassembled WGS sequence"/>
</dbReference>
<keyword evidence="2" id="KW-1185">Reference proteome</keyword>
<dbReference type="AlphaFoldDB" id="A0A934TL47"/>
<name>A0A934TL47_9RHOB</name>
<accession>A0A934TL47</accession>
<sequence length="71" mass="7415">MSPEKLVRMANQIAAFHASQRGPAASAVASHINDFWDPGLRAALRAHVSAGGVGLRAEVRAAVPMLRAAPD</sequence>
<reference evidence="1" key="2">
    <citation type="journal article" date="2020" name="Microorganisms">
        <title>Osmotic Adaptation and Compatible Solute Biosynthesis of Phototrophic Bacteria as Revealed from Genome Analyses.</title>
        <authorList>
            <person name="Imhoff J.F."/>
            <person name="Rahn T."/>
            <person name="Kunzel S."/>
            <person name="Keller A."/>
            <person name="Neulinger S.C."/>
        </authorList>
    </citation>
    <scope>NUCLEOTIDE SEQUENCE</scope>
    <source>
        <strain evidence="1">LMG 28126</strain>
    </source>
</reference>
<organism evidence="1 2">
    <name type="scientific">Rhodobaculum claviforme</name>
    <dbReference type="NCBI Taxonomy" id="1549854"/>
    <lineage>
        <taxon>Bacteria</taxon>
        <taxon>Pseudomonadati</taxon>
        <taxon>Pseudomonadota</taxon>
        <taxon>Alphaproteobacteria</taxon>
        <taxon>Rhodobacterales</taxon>
        <taxon>Paracoccaceae</taxon>
        <taxon>Rhodobaculum</taxon>
    </lineage>
</organism>
<protein>
    <submittedName>
        <fullName evidence="1">Formate dehydrogenase</fullName>
    </submittedName>
</protein>